<dbReference type="AlphaFoldDB" id="A0A8J3LJI7"/>
<evidence type="ECO:0008006" key="3">
    <source>
        <dbReference type="Google" id="ProtNLM"/>
    </source>
</evidence>
<keyword evidence="2" id="KW-1185">Reference proteome</keyword>
<dbReference type="InterPro" id="IPR025338">
    <property type="entry name" value="DUF4244"/>
</dbReference>
<proteinExistence type="predicted"/>
<protein>
    <recommendedName>
        <fullName evidence="3">DUF4244 domain-containing protein</fullName>
    </recommendedName>
</protein>
<organism evidence="1 2">
    <name type="scientific">Catellatospora methionotrophica</name>
    <dbReference type="NCBI Taxonomy" id="121620"/>
    <lineage>
        <taxon>Bacteria</taxon>
        <taxon>Bacillati</taxon>
        <taxon>Actinomycetota</taxon>
        <taxon>Actinomycetes</taxon>
        <taxon>Micromonosporales</taxon>
        <taxon>Micromonosporaceae</taxon>
        <taxon>Catellatospora</taxon>
    </lineage>
</organism>
<dbReference type="Pfam" id="PF14029">
    <property type="entry name" value="DUF4244"/>
    <property type="match status" value="1"/>
</dbReference>
<dbReference type="EMBL" id="BONJ01000008">
    <property type="protein sequence ID" value="GIG13860.1"/>
    <property type="molecule type" value="Genomic_DNA"/>
</dbReference>
<accession>A0A8J3LJI7</accession>
<comment type="caution">
    <text evidence="1">The sequence shown here is derived from an EMBL/GenBank/DDBJ whole genome shotgun (WGS) entry which is preliminary data.</text>
</comment>
<reference evidence="1" key="1">
    <citation type="submission" date="2021-01" db="EMBL/GenBank/DDBJ databases">
        <title>Whole genome shotgun sequence of Catellatospora methionotrophica NBRC 14553.</title>
        <authorList>
            <person name="Komaki H."/>
            <person name="Tamura T."/>
        </authorList>
    </citation>
    <scope>NUCLEOTIDE SEQUENCE</scope>
    <source>
        <strain evidence="1">NBRC 14553</strain>
    </source>
</reference>
<name>A0A8J3LJI7_9ACTN</name>
<gene>
    <name evidence="1" type="ORF">Cme02nite_21920</name>
</gene>
<dbReference type="Proteomes" id="UP000660339">
    <property type="component" value="Unassembled WGS sequence"/>
</dbReference>
<sequence length="133" mass="13615">MPRQRYLRAAATPSLDTGVRMPSRPPVPVPALLRDVDLDAAAILTEAVGRVPGDPAYAVPSEVPDQPSRHTVKVGAVPAGRARLSVAPDAGMNTAEYAVGTLAAVAFAGLLLKVLTSDSVQAALAGVIQRALG</sequence>
<evidence type="ECO:0000313" key="2">
    <source>
        <dbReference type="Proteomes" id="UP000660339"/>
    </source>
</evidence>
<evidence type="ECO:0000313" key="1">
    <source>
        <dbReference type="EMBL" id="GIG13860.1"/>
    </source>
</evidence>